<name>A0A9D1HES5_9FIRM</name>
<dbReference type="GO" id="GO:0030170">
    <property type="term" value="F:pyridoxal phosphate binding"/>
    <property type="evidence" value="ECO:0007669"/>
    <property type="project" value="UniProtKB-UniRule"/>
</dbReference>
<dbReference type="FunFam" id="3.20.20.10:FF:000002">
    <property type="entry name" value="Alanine racemase"/>
    <property type="match status" value="1"/>
</dbReference>
<dbReference type="Gene3D" id="3.20.20.10">
    <property type="entry name" value="Alanine racemase"/>
    <property type="match status" value="1"/>
</dbReference>
<accession>A0A9D1HES5</accession>
<feature type="modified residue" description="N6-(pyridoxal phosphate)lysine" evidence="4 5">
    <location>
        <position position="40"/>
    </location>
</feature>
<comment type="pathway">
    <text evidence="4">Amino-acid biosynthesis; D-alanine biosynthesis; D-alanine from L-alanine: step 1/1.</text>
</comment>
<dbReference type="HAMAP" id="MF_01201">
    <property type="entry name" value="Ala_racemase"/>
    <property type="match status" value="1"/>
</dbReference>
<feature type="active site" description="Proton acceptor; specific for L-alanine" evidence="4">
    <location>
        <position position="271"/>
    </location>
</feature>
<feature type="binding site" evidence="4 6">
    <location>
        <position position="319"/>
    </location>
    <ligand>
        <name>substrate</name>
    </ligand>
</feature>
<feature type="domain" description="Alanine racemase C-terminal" evidence="7">
    <location>
        <begin position="250"/>
        <end position="378"/>
    </location>
</feature>
<dbReference type="PANTHER" id="PTHR30511:SF0">
    <property type="entry name" value="ALANINE RACEMASE, CATABOLIC-RELATED"/>
    <property type="match status" value="1"/>
</dbReference>
<dbReference type="Pfam" id="PF01168">
    <property type="entry name" value="Ala_racemase_N"/>
    <property type="match status" value="1"/>
</dbReference>
<dbReference type="Pfam" id="PF00842">
    <property type="entry name" value="Ala_racemase_C"/>
    <property type="match status" value="1"/>
</dbReference>
<dbReference type="GO" id="GO:0005829">
    <property type="term" value="C:cytosol"/>
    <property type="evidence" value="ECO:0007669"/>
    <property type="project" value="TreeGrafter"/>
</dbReference>
<dbReference type="GO" id="GO:0008784">
    <property type="term" value="F:alanine racemase activity"/>
    <property type="evidence" value="ECO:0007669"/>
    <property type="project" value="UniProtKB-UniRule"/>
</dbReference>
<gene>
    <name evidence="8" type="primary">alr</name>
    <name evidence="8" type="ORF">IAD12_08625</name>
</gene>
<feature type="active site" description="Proton acceptor; specific for D-alanine" evidence="4">
    <location>
        <position position="40"/>
    </location>
</feature>
<sequence length="379" mass="41602">MYKEAMRAAWSEINVTNLDFNIKSIKEKVGPGRKITGVLKADAYGHGAVRVATVLRANGIESYGVATLSEGVRLRKAGFLLEEIIILYPNPEPYADVIVENRLSPVVCDFKNAEAISKAAQKQGIIIKGYVSIDTGMGRLGYNPDDSASIEDIKMINSLPNFKIEGLLSHFATADFADKTYSSVQEQRYSVFYKQLLKEDLKIPFRTLANSAAIMEIASSHYEMVRSGIILYGCYPSEEVDKRQLALKPAMSVKANIIQLKKVPAGTSISYGRKFTTTRESLIATIPIGYADGLPRSYSSTGKVIVNGVFAPIAGTICMDVCMIDVTHVPYVRLGDEVTIMGKDGIYEILADDIAKATGTINYEILCGFGQRLPKVYVY</sequence>
<dbReference type="Proteomes" id="UP000824159">
    <property type="component" value="Unassembled WGS sequence"/>
</dbReference>
<dbReference type="Gene3D" id="2.40.37.10">
    <property type="entry name" value="Lyase, Ornithine Decarboxylase, Chain A, domain 1"/>
    <property type="match status" value="1"/>
</dbReference>
<protein>
    <recommendedName>
        <fullName evidence="4">Alanine racemase</fullName>
        <ecNumber evidence="4">5.1.1.1</ecNumber>
    </recommendedName>
</protein>
<evidence type="ECO:0000256" key="3">
    <source>
        <dbReference type="ARBA" id="ARBA00023235"/>
    </source>
</evidence>
<evidence type="ECO:0000259" key="7">
    <source>
        <dbReference type="SMART" id="SM01005"/>
    </source>
</evidence>
<evidence type="ECO:0000256" key="5">
    <source>
        <dbReference type="PIRSR" id="PIRSR600821-50"/>
    </source>
</evidence>
<dbReference type="EMBL" id="DVLX01000101">
    <property type="protein sequence ID" value="HIU00285.1"/>
    <property type="molecule type" value="Genomic_DNA"/>
</dbReference>
<dbReference type="SUPFAM" id="SSF50621">
    <property type="entry name" value="Alanine racemase C-terminal domain-like"/>
    <property type="match status" value="1"/>
</dbReference>
<reference evidence="8" key="2">
    <citation type="journal article" date="2021" name="PeerJ">
        <title>Extensive microbial diversity within the chicken gut microbiome revealed by metagenomics and culture.</title>
        <authorList>
            <person name="Gilroy R."/>
            <person name="Ravi A."/>
            <person name="Getino M."/>
            <person name="Pursley I."/>
            <person name="Horton D.L."/>
            <person name="Alikhan N.F."/>
            <person name="Baker D."/>
            <person name="Gharbi K."/>
            <person name="Hall N."/>
            <person name="Watson M."/>
            <person name="Adriaenssens E.M."/>
            <person name="Foster-Nyarko E."/>
            <person name="Jarju S."/>
            <person name="Secka A."/>
            <person name="Antonio M."/>
            <person name="Oren A."/>
            <person name="Chaudhuri R.R."/>
            <person name="La Ragione R."/>
            <person name="Hildebrand F."/>
            <person name="Pallen M.J."/>
        </authorList>
    </citation>
    <scope>NUCLEOTIDE SEQUENCE</scope>
    <source>
        <strain evidence="8">CHK176-22527</strain>
    </source>
</reference>
<evidence type="ECO:0000313" key="8">
    <source>
        <dbReference type="EMBL" id="HIU00285.1"/>
    </source>
</evidence>
<proteinExistence type="inferred from homology"/>
<dbReference type="InterPro" id="IPR001608">
    <property type="entry name" value="Ala_racemase_N"/>
</dbReference>
<evidence type="ECO:0000256" key="2">
    <source>
        <dbReference type="ARBA" id="ARBA00022898"/>
    </source>
</evidence>
<comment type="caution">
    <text evidence="8">The sequence shown here is derived from an EMBL/GenBank/DDBJ whole genome shotgun (WGS) entry which is preliminary data.</text>
</comment>
<dbReference type="SUPFAM" id="SSF51419">
    <property type="entry name" value="PLP-binding barrel"/>
    <property type="match status" value="1"/>
</dbReference>
<evidence type="ECO:0000256" key="1">
    <source>
        <dbReference type="ARBA" id="ARBA00001933"/>
    </source>
</evidence>
<evidence type="ECO:0000256" key="6">
    <source>
        <dbReference type="PIRSR" id="PIRSR600821-52"/>
    </source>
</evidence>
<dbReference type="EC" id="5.1.1.1" evidence="4"/>
<dbReference type="InterPro" id="IPR011079">
    <property type="entry name" value="Ala_racemase_C"/>
</dbReference>
<dbReference type="PRINTS" id="PR00992">
    <property type="entry name" value="ALARACEMASE"/>
</dbReference>
<dbReference type="SMART" id="SM01005">
    <property type="entry name" value="Ala_racemase_C"/>
    <property type="match status" value="1"/>
</dbReference>
<dbReference type="AlphaFoldDB" id="A0A9D1HES5"/>
<dbReference type="InterPro" id="IPR029066">
    <property type="entry name" value="PLP-binding_barrel"/>
</dbReference>
<dbReference type="NCBIfam" id="TIGR00492">
    <property type="entry name" value="alr"/>
    <property type="match status" value="1"/>
</dbReference>
<comment type="similarity">
    <text evidence="4">Belongs to the alanine racemase family.</text>
</comment>
<dbReference type="InterPro" id="IPR000821">
    <property type="entry name" value="Ala_racemase"/>
</dbReference>
<comment type="function">
    <text evidence="4">Catalyzes the interconversion of L-alanine and D-alanine. May also act on other amino acids.</text>
</comment>
<reference evidence="8" key="1">
    <citation type="submission" date="2020-10" db="EMBL/GenBank/DDBJ databases">
        <authorList>
            <person name="Gilroy R."/>
        </authorList>
    </citation>
    <scope>NUCLEOTIDE SEQUENCE</scope>
    <source>
        <strain evidence="8">CHK176-22527</strain>
    </source>
</reference>
<dbReference type="InterPro" id="IPR009006">
    <property type="entry name" value="Ala_racemase/Decarboxylase_C"/>
</dbReference>
<comment type="catalytic activity">
    <reaction evidence="4">
        <text>L-alanine = D-alanine</text>
        <dbReference type="Rhea" id="RHEA:20249"/>
        <dbReference type="ChEBI" id="CHEBI:57416"/>
        <dbReference type="ChEBI" id="CHEBI:57972"/>
        <dbReference type="EC" id="5.1.1.1"/>
    </reaction>
</comment>
<keyword evidence="3 4" id="KW-0413">Isomerase</keyword>
<dbReference type="InterPro" id="IPR020622">
    <property type="entry name" value="Ala_racemase_pyridoxalP-BS"/>
</dbReference>
<evidence type="ECO:0000256" key="4">
    <source>
        <dbReference type="HAMAP-Rule" id="MF_01201"/>
    </source>
</evidence>
<comment type="cofactor">
    <cofactor evidence="1 4 5">
        <name>pyridoxal 5'-phosphate</name>
        <dbReference type="ChEBI" id="CHEBI:597326"/>
    </cofactor>
</comment>
<organism evidence="8 9">
    <name type="scientific">Candidatus Allocopromorpha excrementavium</name>
    <dbReference type="NCBI Taxonomy" id="2840741"/>
    <lineage>
        <taxon>Bacteria</taxon>
        <taxon>Bacillati</taxon>
        <taxon>Bacillota</taxon>
        <taxon>Clostridia</taxon>
        <taxon>Eubacteriales</taxon>
        <taxon>Eubacteriaceae</taxon>
        <taxon>Eubacteriaceae incertae sedis</taxon>
        <taxon>Candidatus Allocopromorpha</taxon>
    </lineage>
</organism>
<keyword evidence="2 4" id="KW-0663">Pyridoxal phosphate</keyword>
<dbReference type="PANTHER" id="PTHR30511">
    <property type="entry name" value="ALANINE RACEMASE"/>
    <property type="match status" value="1"/>
</dbReference>
<dbReference type="PROSITE" id="PS00395">
    <property type="entry name" value="ALANINE_RACEMASE"/>
    <property type="match status" value="1"/>
</dbReference>
<dbReference type="GO" id="GO:0009252">
    <property type="term" value="P:peptidoglycan biosynthetic process"/>
    <property type="evidence" value="ECO:0007669"/>
    <property type="project" value="TreeGrafter"/>
</dbReference>
<evidence type="ECO:0000313" key="9">
    <source>
        <dbReference type="Proteomes" id="UP000824159"/>
    </source>
</evidence>
<feature type="binding site" evidence="4 6">
    <location>
        <position position="139"/>
    </location>
    <ligand>
        <name>substrate</name>
    </ligand>
</feature>
<dbReference type="GO" id="GO:0030632">
    <property type="term" value="P:D-alanine biosynthetic process"/>
    <property type="evidence" value="ECO:0007669"/>
    <property type="project" value="UniProtKB-UniRule"/>
</dbReference>
<dbReference type="CDD" id="cd00430">
    <property type="entry name" value="PLPDE_III_AR"/>
    <property type="match status" value="1"/>
</dbReference>